<evidence type="ECO:0000256" key="4">
    <source>
        <dbReference type="PIRSR" id="PIRSR606689-1"/>
    </source>
</evidence>
<dbReference type="Pfam" id="PF00025">
    <property type="entry name" value="Arf"/>
    <property type="match status" value="1"/>
</dbReference>
<feature type="binding site" evidence="4">
    <location>
        <position position="70"/>
    </location>
    <ligand>
        <name>GTP</name>
        <dbReference type="ChEBI" id="CHEBI:37565"/>
    </ligand>
</feature>
<name>A0A7S1CEZ2_9STRA</name>
<dbReference type="SUPFAM" id="SSF52540">
    <property type="entry name" value="P-loop containing nucleoside triphosphate hydrolases"/>
    <property type="match status" value="1"/>
</dbReference>
<dbReference type="PANTHER" id="PTHR11711">
    <property type="entry name" value="ADP RIBOSYLATION FACTOR-RELATED"/>
    <property type="match status" value="1"/>
</dbReference>
<dbReference type="SMART" id="SM00178">
    <property type="entry name" value="SAR"/>
    <property type="match status" value="1"/>
</dbReference>
<feature type="binding site" evidence="5">
    <location>
        <position position="31"/>
    </location>
    <ligand>
        <name>Mg(2+)</name>
        <dbReference type="ChEBI" id="CHEBI:18420"/>
    </ligand>
</feature>
<dbReference type="PROSITE" id="PS51417">
    <property type="entry name" value="ARF"/>
    <property type="match status" value="1"/>
</dbReference>
<comment type="similarity">
    <text evidence="1 6">Belongs to the small GTPase superfamily. Arf family.</text>
</comment>
<dbReference type="FunFam" id="3.40.50.300:FF:000412">
    <property type="entry name" value="ADP-ribosylation factor 1"/>
    <property type="match status" value="1"/>
</dbReference>
<dbReference type="SMART" id="SM00177">
    <property type="entry name" value="ARF"/>
    <property type="match status" value="1"/>
</dbReference>
<dbReference type="EMBL" id="HBFS01015981">
    <property type="protein sequence ID" value="CAD8917449.1"/>
    <property type="molecule type" value="Transcribed_RNA"/>
</dbReference>
<dbReference type="SMART" id="SM00175">
    <property type="entry name" value="RAB"/>
    <property type="match status" value="1"/>
</dbReference>
<dbReference type="GO" id="GO:0030010">
    <property type="term" value="P:establishment of cell polarity"/>
    <property type="evidence" value="ECO:0007669"/>
    <property type="project" value="UniProtKB-ARBA"/>
</dbReference>
<keyword evidence="3 4" id="KW-0342">GTP-binding</keyword>
<dbReference type="PRINTS" id="PR00328">
    <property type="entry name" value="SAR1GTPBP"/>
</dbReference>
<sequence length="181" mass="19858">MGSAMSRSYRGFRYRNHRKLLLVGLDNAGKTTVLQQLHAGAAGETEPTMDFNVEDVRVGKLTMHVWDVGGQDALRPYWRHYYTGTQGIIFVVDSADRTRLDTSRAELTTLLADEQLADASILVLANKQDLSGAASLEEVSKLLDLDSVCGARPYRVVACQAREGLGLRDGMAFLAEATKPI</sequence>
<evidence type="ECO:0000313" key="7">
    <source>
        <dbReference type="EMBL" id="CAD8917449.1"/>
    </source>
</evidence>
<keyword evidence="2 4" id="KW-0547">Nucleotide-binding</keyword>
<dbReference type="InterPro" id="IPR024156">
    <property type="entry name" value="Small_GTPase_ARF"/>
</dbReference>
<dbReference type="CDD" id="cd00878">
    <property type="entry name" value="Arf_Arl"/>
    <property type="match status" value="1"/>
</dbReference>
<keyword evidence="5" id="KW-0460">Magnesium</keyword>
<dbReference type="InterPro" id="IPR005225">
    <property type="entry name" value="Small_GTP-bd"/>
</dbReference>
<reference evidence="7" key="1">
    <citation type="submission" date="2021-01" db="EMBL/GenBank/DDBJ databases">
        <authorList>
            <person name="Corre E."/>
            <person name="Pelletier E."/>
            <person name="Niang G."/>
            <person name="Scheremetjew M."/>
            <person name="Finn R."/>
            <person name="Kale V."/>
            <person name="Holt S."/>
            <person name="Cochrane G."/>
            <person name="Meng A."/>
            <person name="Brown T."/>
            <person name="Cohen L."/>
        </authorList>
    </citation>
    <scope>NUCLEOTIDE SEQUENCE</scope>
    <source>
        <strain evidence="7">Ms1</strain>
    </source>
</reference>
<evidence type="ECO:0000256" key="6">
    <source>
        <dbReference type="RuleBase" id="RU003925"/>
    </source>
</evidence>
<evidence type="ECO:0000256" key="1">
    <source>
        <dbReference type="ARBA" id="ARBA00010290"/>
    </source>
</evidence>
<dbReference type="GO" id="GO:0005525">
    <property type="term" value="F:GTP binding"/>
    <property type="evidence" value="ECO:0007669"/>
    <property type="project" value="UniProtKB-KW"/>
</dbReference>
<dbReference type="GO" id="GO:0003924">
    <property type="term" value="F:GTPase activity"/>
    <property type="evidence" value="ECO:0007669"/>
    <property type="project" value="InterPro"/>
</dbReference>
<evidence type="ECO:0000256" key="5">
    <source>
        <dbReference type="PIRSR" id="PIRSR606689-2"/>
    </source>
</evidence>
<feature type="binding site" evidence="5">
    <location>
        <position position="48"/>
    </location>
    <ligand>
        <name>Mg(2+)</name>
        <dbReference type="ChEBI" id="CHEBI:18420"/>
    </ligand>
</feature>
<dbReference type="Gene3D" id="3.40.50.300">
    <property type="entry name" value="P-loop containing nucleotide triphosphate hydrolases"/>
    <property type="match status" value="1"/>
</dbReference>
<proteinExistence type="inferred from homology"/>
<feature type="binding site" evidence="4">
    <location>
        <begin position="126"/>
        <end position="129"/>
    </location>
    <ligand>
        <name>GTP</name>
        <dbReference type="ChEBI" id="CHEBI:37565"/>
    </ligand>
</feature>
<dbReference type="AlphaFoldDB" id="A0A7S1CEZ2"/>
<protein>
    <recommendedName>
        <fullName evidence="8">ADP-ribosylation factor-like protein 1</fullName>
    </recommendedName>
</protein>
<dbReference type="NCBIfam" id="TIGR00231">
    <property type="entry name" value="small_GTP"/>
    <property type="match status" value="1"/>
</dbReference>
<keyword evidence="5" id="KW-0479">Metal-binding</keyword>
<dbReference type="InterPro" id="IPR027417">
    <property type="entry name" value="P-loop_NTPase"/>
</dbReference>
<dbReference type="GO" id="GO:0046872">
    <property type="term" value="F:metal ion binding"/>
    <property type="evidence" value="ECO:0007669"/>
    <property type="project" value="UniProtKB-KW"/>
</dbReference>
<gene>
    <name evidence="7" type="ORF">BSP0115_LOCUS10710</name>
</gene>
<evidence type="ECO:0000256" key="3">
    <source>
        <dbReference type="ARBA" id="ARBA00023134"/>
    </source>
</evidence>
<organism evidence="7">
    <name type="scientific">Bicosoecida sp. CB-2014</name>
    <dbReference type="NCBI Taxonomy" id="1486930"/>
    <lineage>
        <taxon>Eukaryota</taxon>
        <taxon>Sar</taxon>
        <taxon>Stramenopiles</taxon>
        <taxon>Bigyra</taxon>
        <taxon>Opalozoa</taxon>
        <taxon>Bicosoecida</taxon>
    </lineage>
</organism>
<evidence type="ECO:0008006" key="8">
    <source>
        <dbReference type="Google" id="ProtNLM"/>
    </source>
</evidence>
<feature type="binding site" evidence="4">
    <location>
        <begin position="24"/>
        <end position="31"/>
    </location>
    <ligand>
        <name>GTP</name>
        <dbReference type="ChEBI" id="CHEBI:37565"/>
    </ligand>
</feature>
<accession>A0A7S1CEZ2</accession>
<evidence type="ECO:0000256" key="2">
    <source>
        <dbReference type="ARBA" id="ARBA00022741"/>
    </source>
</evidence>
<dbReference type="InterPro" id="IPR006689">
    <property type="entry name" value="Small_GTPase_ARF/SAR"/>
</dbReference>